<dbReference type="SUPFAM" id="SSF50182">
    <property type="entry name" value="Sm-like ribonucleoproteins"/>
    <property type="match status" value="1"/>
</dbReference>
<proteinExistence type="inferred from homology"/>
<dbReference type="GO" id="GO:0031110">
    <property type="term" value="P:regulation of microtubule polymerization or depolymerization"/>
    <property type="evidence" value="ECO:0007669"/>
    <property type="project" value="TreeGrafter"/>
</dbReference>
<dbReference type="InterPro" id="IPR047575">
    <property type="entry name" value="Sm"/>
</dbReference>
<dbReference type="GO" id="GO:0008017">
    <property type="term" value="F:microtubule binding"/>
    <property type="evidence" value="ECO:0007669"/>
    <property type="project" value="InterPro"/>
</dbReference>
<evidence type="ECO:0000259" key="16">
    <source>
        <dbReference type="PROSITE" id="PS52002"/>
    </source>
</evidence>
<dbReference type="InterPro" id="IPR042031">
    <property type="entry name" value="SKA1_MBD_sf"/>
</dbReference>
<dbReference type="GO" id="GO:0000940">
    <property type="term" value="C:outer kinetochore"/>
    <property type="evidence" value="ECO:0007669"/>
    <property type="project" value="TreeGrafter"/>
</dbReference>
<comment type="caution">
    <text evidence="17">The sequence shown here is derived from an EMBL/GenBank/DDBJ whole genome shotgun (WGS) entry which is preliminary data.</text>
</comment>
<dbReference type="Proteomes" id="UP000807504">
    <property type="component" value="Unassembled WGS sequence"/>
</dbReference>
<evidence type="ECO:0000256" key="7">
    <source>
        <dbReference type="ARBA" id="ARBA00023054"/>
    </source>
</evidence>
<dbReference type="GO" id="GO:0007059">
    <property type="term" value="P:chromosome segregation"/>
    <property type="evidence" value="ECO:0007669"/>
    <property type="project" value="InterPro"/>
</dbReference>
<evidence type="ECO:0000256" key="14">
    <source>
        <dbReference type="ARBA" id="ARBA00058057"/>
    </source>
</evidence>
<evidence type="ECO:0000256" key="8">
    <source>
        <dbReference type="ARBA" id="ARBA00023187"/>
    </source>
</evidence>
<evidence type="ECO:0000256" key="12">
    <source>
        <dbReference type="ARBA" id="ARBA00047182"/>
    </source>
</evidence>
<keyword evidence="7 15" id="KW-0175">Coiled coil</keyword>
<dbReference type="GO" id="GO:0051301">
    <property type="term" value="P:cell division"/>
    <property type="evidence" value="ECO:0007669"/>
    <property type="project" value="InterPro"/>
</dbReference>
<dbReference type="Gene3D" id="1.10.10.1890">
    <property type="entry name" value="Ska1 microtubule binding domain-like"/>
    <property type="match status" value="1"/>
</dbReference>
<dbReference type="GO" id="GO:0072686">
    <property type="term" value="C:mitotic spindle"/>
    <property type="evidence" value="ECO:0007669"/>
    <property type="project" value="TreeGrafter"/>
</dbReference>
<dbReference type="GO" id="GO:0000387">
    <property type="term" value="P:spliceosomal snRNP assembly"/>
    <property type="evidence" value="ECO:0007669"/>
    <property type="project" value="InterPro"/>
</dbReference>
<dbReference type="CDD" id="cd01721">
    <property type="entry name" value="Sm_D3"/>
    <property type="match status" value="1"/>
</dbReference>
<keyword evidence="18" id="KW-1185">Reference proteome</keyword>
<evidence type="ECO:0000256" key="11">
    <source>
        <dbReference type="ARBA" id="ARBA00033126"/>
    </source>
</evidence>
<gene>
    <name evidence="17" type="ORF">HNY73_007013</name>
</gene>
<sequence>MSLGVPVKILHEAEGHIVTLETNTGEVYRGKLIEAEDNMNCQMADVTVTYRDGKVGKLENMYIRGSKIRFLILPDMLKNAPMFKKAGSRVGAGNRGKSAILRAQAARGRGRASVEELDQEFSKKISLVRECLELKDMDKDAAIFFKSLNVEIRDLKEQFKELRDIIKSGNEKVVQLQNLVKKLEKLKNRLDHMEENFPAIFKSSVPVVQKEINGNANVISTKNDPALAKNKRSVERMKFVTIQEFENVPKYLKGRFKYEQVNKFVEEFNHALEGKYKLLFMSRKELKPPQLKIWQKLKSQENAETKGLFFCTTEDLKDYGNIKLDKASLNIMTILRHCGKVKEIRGPGPIIRYTVV</sequence>
<evidence type="ECO:0000256" key="10">
    <source>
        <dbReference type="ARBA" id="ARBA00023274"/>
    </source>
</evidence>
<comment type="subcellular location">
    <subcellularLocation>
        <location evidence="2">Cytoplasm</location>
        <location evidence="2">Cytosol</location>
    </subcellularLocation>
    <subcellularLocation>
        <location evidence="1">Nucleus</location>
    </subcellularLocation>
</comment>
<organism evidence="17 18">
    <name type="scientific">Argiope bruennichi</name>
    <name type="common">Wasp spider</name>
    <name type="synonym">Aranea bruennichi</name>
    <dbReference type="NCBI Taxonomy" id="94029"/>
    <lineage>
        <taxon>Eukaryota</taxon>
        <taxon>Metazoa</taxon>
        <taxon>Ecdysozoa</taxon>
        <taxon>Arthropoda</taxon>
        <taxon>Chelicerata</taxon>
        <taxon>Arachnida</taxon>
        <taxon>Araneae</taxon>
        <taxon>Araneomorphae</taxon>
        <taxon>Entelegynae</taxon>
        <taxon>Araneoidea</taxon>
        <taxon>Araneidae</taxon>
        <taxon>Argiope</taxon>
    </lineage>
</organism>
<dbReference type="Pfam" id="PF07160">
    <property type="entry name" value="SKA1"/>
    <property type="match status" value="1"/>
</dbReference>
<dbReference type="GO" id="GO:0000278">
    <property type="term" value="P:mitotic cell cycle"/>
    <property type="evidence" value="ECO:0007669"/>
    <property type="project" value="TreeGrafter"/>
</dbReference>
<dbReference type="GO" id="GO:0005829">
    <property type="term" value="C:cytosol"/>
    <property type="evidence" value="ECO:0007669"/>
    <property type="project" value="UniProtKB-SubCell"/>
</dbReference>
<dbReference type="Gene3D" id="2.30.30.100">
    <property type="match status" value="1"/>
</dbReference>
<accession>A0A8T0FFB2</accession>
<feature type="coiled-coil region" evidence="15">
    <location>
        <begin position="145"/>
        <end position="196"/>
    </location>
</feature>
<dbReference type="InterPro" id="IPR034099">
    <property type="entry name" value="SmD3"/>
</dbReference>
<evidence type="ECO:0000256" key="2">
    <source>
        <dbReference type="ARBA" id="ARBA00004514"/>
    </source>
</evidence>
<evidence type="ECO:0000256" key="9">
    <source>
        <dbReference type="ARBA" id="ARBA00023242"/>
    </source>
</evidence>
<reference evidence="17" key="2">
    <citation type="submission" date="2020-06" db="EMBL/GenBank/DDBJ databases">
        <authorList>
            <person name="Sheffer M."/>
        </authorList>
    </citation>
    <scope>NUCLEOTIDE SEQUENCE</scope>
</reference>
<dbReference type="Pfam" id="PF01423">
    <property type="entry name" value="LSM"/>
    <property type="match status" value="1"/>
</dbReference>
<evidence type="ECO:0000313" key="18">
    <source>
        <dbReference type="Proteomes" id="UP000807504"/>
    </source>
</evidence>
<dbReference type="AlphaFoldDB" id="A0A8T0FFB2"/>
<evidence type="ECO:0000256" key="1">
    <source>
        <dbReference type="ARBA" id="ARBA00004123"/>
    </source>
</evidence>
<name>A0A8T0FFB2_ARGBR</name>
<dbReference type="PANTHER" id="PTHR28573:SF1">
    <property type="entry name" value="SPINDLE AND KINETOCHORE-ASSOCIATED PROTEIN 1"/>
    <property type="match status" value="1"/>
</dbReference>
<dbReference type="PROSITE" id="PS52002">
    <property type="entry name" value="SM"/>
    <property type="match status" value="1"/>
</dbReference>
<evidence type="ECO:0000256" key="3">
    <source>
        <dbReference type="ARBA" id="ARBA00006836"/>
    </source>
</evidence>
<dbReference type="FunFam" id="2.30.30.100:FF:000002">
    <property type="entry name" value="Small nuclear ribonucleoprotein Sm D3"/>
    <property type="match status" value="1"/>
</dbReference>
<comment type="similarity">
    <text evidence="3">Belongs to the SKA1 family.</text>
</comment>
<dbReference type="InterPro" id="IPR010920">
    <property type="entry name" value="LSM_dom_sf"/>
</dbReference>
<comment type="function">
    <text evidence="14">Plays a role in pre-mRNA splicing as a core component of the spliceosomal U1, U2, U4 and U5 small nuclear ribonucleoproteins (snRNPs), the building blocks of the spliceosome.</text>
</comment>
<reference evidence="17" key="1">
    <citation type="journal article" date="2020" name="bioRxiv">
        <title>Chromosome-level reference genome of the European wasp spider Argiope bruennichi: a resource for studies on range expansion and evolutionary adaptation.</title>
        <authorList>
            <person name="Sheffer M.M."/>
            <person name="Hoppe A."/>
            <person name="Krehenwinkel H."/>
            <person name="Uhl G."/>
            <person name="Kuss A.W."/>
            <person name="Jensen L."/>
            <person name="Jensen C."/>
            <person name="Gillespie R.G."/>
            <person name="Hoff K.J."/>
            <person name="Prost S."/>
        </authorList>
    </citation>
    <scope>NUCLEOTIDE SEQUENCE</scope>
</reference>
<dbReference type="EMBL" id="JABXBU010000012">
    <property type="protein sequence ID" value="KAF8789032.1"/>
    <property type="molecule type" value="Genomic_DNA"/>
</dbReference>
<evidence type="ECO:0000256" key="13">
    <source>
        <dbReference type="ARBA" id="ARBA00047202"/>
    </source>
</evidence>
<evidence type="ECO:0000256" key="15">
    <source>
        <dbReference type="SAM" id="Coils"/>
    </source>
</evidence>
<keyword evidence="6" id="KW-0507">mRNA processing</keyword>
<dbReference type="Gene3D" id="6.10.250.1370">
    <property type="match status" value="1"/>
</dbReference>
<keyword evidence="9" id="KW-0539">Nucleus</keyword>
<evidence type="ECO:0000256" key="4">
    <source>
        <dbReference type="ARBA" id="ARBA00008146"/>
    </source>
</evidence>
<dbReference type="InterPro" id="IPR009829">
    <property type="entry name" value="SKA1"/>
</dbReference>
<evidence type="ECO:0000256" key="6">
    <source>
        <dbReference type="ARBA" id="ARBA00022664"/>
    </source>
</evidence>
<comment type="similarity">
    <text evidence="4">Belongs to the snRNP core protein family.</text>
</comment>
<dbReference type="SMART" id="SM00651">
    <property type="entry name" value="Sm"/>
    <property type="match status" value="1"/>
</dbReference>
<keyword evidence="8" id="KW-0508">mRNA splicing</keyword>
<dbReference type="GO" id="GO:0005681">
    <property type="term" value="C:spliceosomal complex"/>
    <property type="evidence" value="ECO:0007669"/>
    <property type="project" value="InterPro"/>
</dbReference>
<feature type="domain" description="Sm" evidence="16">
    <location>
        <begin position="5"/>
        <end position="77"/>
    </location>
</feature>
<keyword evidence="10 17" id="KW-0687">Ribonucleoprotein</keyword>
<dbReference type="GO" id="GO:0003723">
    <property type="term" value="F:RNA binding"/>
    <property type="evidence" value="ECO:0007669"/>
    <property type="project" value="InterPro"/>
</dbReference>
<dbReference type="PANTHER" id="PTHR28573">
    <property type="entry name" value="SPINDLE AND KINETOCHORE-ASSOCIATED PROTEIN 1"/>
    <property type="match status" value="1"/>
</dbReference>
<protein>
    <recommendedName>
        <fullName evidence="12">SKA complex subunit 1</fullName>
    </recommendedName>
    <alternativeName>
        <fullName evidence="5">Small nuclear ribonucleoprotein Sm D3</fullName>
    </alternativeName>
    <alternativeName>
        <fullName evidence="13">Spindle and kinetochore-associated protein 1</fullName>
    </alternativeName>
    <alternativeName>
        <fullName evidence="11">snRNP core protein D3</fullName>
    </alternativeName>
</protein>
<dbReference type="FunFam" id="1.10.10.1890:FF:000002">
    <property type="entry name" value="Spindle and kinetochore-associated protein 1"/>
    <property type="match status" value="1"/>
</dbReference>
<evidence type="ECO:0000313" key="17">
    <source>
        <dbReference type="EMBL" id="KAF8789032.1"/>
    </source>
</evidence>
<dbReference type="GO" id="GO:0005876">
    <property type="term" value="C:spindle microtubule"/>
    <property type="evidence" value="ECO:0007669"/>
    <property type="project" value="TreeGrafter"/>
</dbReference>
<dbReference type="InterPro" id="IPR001163">
    <property type="entry name" value="Sm_dom_euk/arc"/>
</dbReference>
<evidence type="ECO:0000256" key="5">
    <source>
        <dbReference type="ARBA" id="ARBA00020160"/>
    </source>
</evidence>